<comment type="caution">
    <text evidence="1">The sequence shown here is derived from an EMBL/GenBank/DDBJ whole genome shotgun (WGS) entry which is preliminary data.</text>
</comment>
<dbReference type="EMBL" id="BARW01010169">
    <property type="protein sequence ID" value="GAI73700.1"/>
    <property type="molecule type" value="Genomic_DNA"/>
</dbReference>
<accession>X1SE55</accession>
<gene>
    <name evidence="1" type="ORF">S12H4_20148</name>
</gene>
<sequence length="275" mass="31770">TRKKGWAISSSVKGYTHKLLYGGKIEAISDSFDVNEIGYVPWSGSKKGAVFLGPNLQFSHGFLKSLYMGPAIIIFRKPLDLSWSKGAAIEFNPIFRNNWGFYIDFCVGDYCYVDLNYFYHGIEISIWGSSSKYSTYCGNSFNYSYNYYRDFLAYQNSSWFWFKYSIIPRMTIALSGNIWVEWNTANAVIATTTMPTPRLEFHITKDISFGIFNEFIFATPETDLISNRLGFLFSWNFLPKSWLYIAFNDYQKNSGTGLKLQERTGAIKAKYLIYF</sequence>
<feature type="non-terminal residue" evidence="1">
    <location>
        <position position="1"/>
    </location>
</feature>
<protein>
    <recommendedName>
        <fullName evidence="2">Alginate export domain-containing protein</fullName>
    </recommendedName>
</protein>
<organism evidence="1">
    <name type="scientific">marine sediment metagenome</name>
    <dbReference type="NCBI Taxonomy" id="412755"/>
    <lineage>
        <taxon>unclassified sequences</taxon>
        <taxon>metagenomes</taxon>
        <taxon>ecological metagenomes</taxon>
    </lineage>
</organism>
<name>X1SE55_9ZZZZ</name>
<evidence type="ECO:0008006" key="2">
    <source>
        <dbReference type="Google" id="ProtNLM"/>
    </source>
</evidence>
<proteinExistence type="predicted"/>
<dbReference type="AlphaFoldDB" id="X1SE55"/>
<evidence type="ECO:0000313" key="1">
    <source>
        <dbReference type="EMBL" id="GAI73700.1"/>
    </source>
</evidence>
<reference evidence="1" key="1">
    <citation type="journal article" date="2014" name="Front. Microbiol.">
        <title>High frequency of phylogenetically diverse reductive dehalogenase-homologous genes in deep subseafloor sedimentary metagenomes.</title>
        <authorList>
            <person name="Kawai M."/>
            <person name="Futagami T."/>
            <person name="Toyoda A."/>
            <person name="Takaki Y."/>
            <person name="Nishi S."/>
            <person name="Hori S."/>
            <person name="Arai W."/>
            <person name="Tsubouchi T."/>
            <person name="Morono Y."/>
            <person name="Uchiyama I."/>
            <person name="Ito T."/>
            <person name="Fujiyama A."/>
            <person name="Inagaki F."/>
            <person name="Takami H."/>
        </authorList>
    </citation>
    <scope>NUCLEOTIDE SEQUENCE</scope>
    <source>
        <strain evidence="1">Expedition CK06-06</strain>
    </source>
</reference>